<accession>A0A5D0RF53</accession>
<comment type="caution">
    <text evidence="2">The sequence shown here is derived from an EMBL/GenBank/DDBJ whole genome shotgun (WGS) entry which is preliminary data.</text>
</comment>
<dbReference type="PANTHER" id="PTHR34580">
    <property type="match status" value="1"/>
</dbReference>
<dbReference type="OrthoDB" id="9791262at2"/>
<dbReference type="Pfam" id="PF13280">
    <property type="entry name" value="WYL"/>
    <property type="match status" value="1"/>
</dbReference>
<evidence type="ECO:0000259" key="1">
    <source>
        <dbReference type="Pfam" id="PF13280"/>
    </source>
</evidence>
<dbReference type="InterPro" id="IPR026881">
    <property type="entry name" value="WYL_dom"/>
</dbReference>
<dbReference type="PANTHER" id="PTHR34580:SF9">
    <property type="entry name" value="SLL5097 PROTEIN"/>
    <property type="match status" value="1"/>
</dbReference>
<dbReference type="Proteomes" id="UP000323720">
    <property type="component" value="Unassembled WGS sequence"/>
</dbReference>
<evidence type="ECO:0000313" key="3">
    <source>
        <dbReference type="Proteomes" id="UP000323720"/>
    </source>
</evidence>
<protein>
    <submittedName>
        <fullName evidence="2">WYL domain-containing protein</fullName>
    </submittedName>
</protein>
<evidence type="ECO:0000313" key="2">
    <source>
        <dbReference type="EMBL" id="TYB79184.1"/>
    </source>
</evidence>
<name>A0A5D0RF53_9FLAO</name>
<keyword evidence="3" id="KW-1185">Reference proteome</keyword>
<gene>
    <name evidence="2" type="ORF">ES674_05255</name>
</gene>
<sequence>MSKYHISRRLQFVIQFINDEKHASKERILEFLTEKDFTVSPRTLERDFEKIKSDFGIELTYDKQHNGYYIDKEKSVKVESFFKFLELVTLTEVFSDGLKGSQKILDYVSFDDSSNLKGLDNLETILLAIKQERDLEFTHYNFHRNSHNAKIITPIILKEYINRWYVIGVPEGEKEIRTFGIERISNIKLGKTSKLDKAPFLKQTKRFYNVVGLNYSQDKPEQVVLKITDRHKKYLESLPLHHSQTITACNENGYWHANYYLIPNYEFTIEILKMSIESEVLAPKSFRNIIKQHLKDISNKYNN</sequence>
<dbReference type="RefSeq" id="WP_148402921.1">
    <property type="nucleotide sequence ID" value="NZ_VSKK01000001.1"/>
</dbReference>
<dbReference type="PROSITE" id="PS52050">
    <property type="entry name" value="WYL"/>
    <property type="match status" value="1"/>
</dbReference>
<dbReference type="InterPro" id="IPR051534">
    <property type="entry name" value="CBASS_pafABC_assoc_protein"/>
</dbReference>
<dbReference type="AlphaFoldDB" id="A0A5D0RF53"/>
<organism evidence="2 3">
    <name type="scientific">Bizionia myxarmorum</name>
    <dbReference type="NCBI Taxonomy" id="291186"/>
    <lineage>
        <taxon>Bacteria</taxon>
        <taxon>Pseudomonadati</taxon>
        <taxon>Bacteroidota</taxon>
        <taxon>Flavobacteriia</taxon>
        <taxon>Flavobacteriales</taxon>
        <taxon>Flavobacteriaceae</taxon>
        <taxon>Bizionia</taxon>
    </lineage>
</organism>
<feature type="domain" description="WYL" evidence="1">
    <location>
        <begin position="121"/>
        <end position="188"/>
    </location>
</feature>
<reference evidence="2 3" key="1">
    <citation type="submission" date="2019-08" db="EMBL/GenBank/DDBJ databases">
        <title>Genomes of Antarctic Bizionia species.</title>
        <authorList>
            <person name="Bowman J.P."/>
        </authorList>
    </citation>
    <scope>NUCLEOTIDE SEQUENCE [LARGE SCALE GENOMIC DNA]</scope>
    <source>
        <strain evidence="2 3">ADA-4</strain>
    </source>
</reference>
<dbReference type="EMBL" id="VSKK01000001">
    <property type="protein sequence ID" value="TYB79184.1"/>
    <property type="molecule type" value="Genomic_DNA"/>
</dbReference>
<proteinExistence type="predicted"/>